<comment type="caution">
    <text evidence="1">The sequence shown here is derived from an EMBL/GenBank/DDBJ whole genome shotgun (WGS) entry which is preliminary data.</text>
</comment>
<proteinExistence type="predicted"/>
<protein>
    <submittedName>
        <fullName evidence="1">Uncharacterized protein</fullName>
    </submittedName>
</protein>
<dbReference type="Gene3D" id="3.30.565.10">
    <property type="entry name" value="Histidine kinase-like ATPase, C-terminal domain"/>
    <property type="match status" value="1"/>
</dbReference>
<sequence>MTHATKVIILGKAHKNITTHKGGGFLSEIKDVWLVIGTDFKHKKLEPNCCGRFPLGEKAIGRLGVHKLGNKITLISKSNKIDENTKQVSKEVKLTIDWTTLNQTQTIDDFAIEVTENDMPNYFTGRRIGTKIIIEGLKTKWDRRQIREVYRNLTSLNSPFSGANDAFKVDITSNSDLFVGLPSFEDIKESGFYFGHCVLKNDRIEDFRYEFKPWTSLYKVRYIFTINHLSLLP</sequence>
<reference evidence="1" key="1">
    <citation type="submission" date="2019-03" db="EMBL/GenBank/DDBJ databases">
        <title>Single cell metagenomics reveals metabolic interactions within the superorganism composed of flagellate Streblomastix strix and complex community of Bacteroidetes bacteria on its surface.</title>
        <authorList>
            <person name="Treitli S.C."/>
            <person name="Kolisko M."/>
            <person name="Husnik F."/>
            <person name="Keeling P."/>
            <person name="Hampl V."/>
        </authorList>
    </citation>
    <scope>NUCLEOTIDE SEQUENCE</scope>
    <source>
        <strain evidence="1">STM</strain>
    </source>
</reference>
<name>A0A5J4QEK2_9ZZZZ</name>
<evidence type="ECO:0000313" key="1">
    <source>
        <dbReference type="EMBL" id="KAA6319619.1"/>
    </source>
</evidence>
<dbReference type="AlphaFoldDB" id="A0A5J4QEK2"/>
<gene>
    <name evidence="1" type="ORF">EZS27_030511</name>
</gene>
<dbReference type="InterPro" id="IPR036890">
    <property type="entry name" value="HATPase_C_sf"/>
</dbReference>
<organism evidence="1">
    <name type="scientific">termite gut metagenome</name>
    <dbReference type="NCBI Taxonomy" id="433724"/>
    <lineage>
        <taxon>unclassified sequences</taxon>
        <taxon>metagenomes</taxon>
        <taxon>organismal metagenomes</taxon>
    </lineage>
</organism>
<dbReference type="EMBL" id="SNRY01003824">
    <property type="protein sequence ID" value="KAA6319619.1"/>
    <property type="molecule type" value="Genomic_DNA"/>
</dbReference>
<accession>A0A5J4QEK2</accession>